<comment type="caution">
    <text evidence="8">The sequence shown here is derived from an EMBL/GenBank/DDBJ whole genome shotgun (WGS) entry which is preliminary data.</text>
</comment>
<accession>A0A1Q5PL62</accession>
<feature type="compositionally biased region" description="Basic and acidic residues" evidence="5">
    <location>
        <begin position="109"/>
        <end position="139"/>
    </location>
</feature>
<sequence>MQRTTHTARRATRRPATPQRNRPLAATSLGVALGVAVAAPMVTPAEAAPTDGSGPVVDVSSLADQARTALSVNVPIVVPVEADWGSPSVEIEVKKFDARAARRAKAEEEAAKRREEAQRRAAERAERRAASRDSSREAVDSGPIAAPNGSVAAIAQQYIGVPYRWGGTTPGGGFDCSGFTAYVYRQVGINLPHQSTAQMRMGRRVSAAEARPGDLIWHPGHVGIYLGNGQMIHAPRPGKSVTIIPVSYNGRNQYYRMG</sequence>
<evidence type="ECO:0000256" key="2">
    <source>
        <dbReference type="ARBA" id="ARBA00022670"/>
    </source>
</evidence>
<evidence type="ECO:0000256" key="3">
    <source>
        <dbReference type="ARBA" id="ARBA00022801"/>
    </source>
</evidence>
<dbReference type="AlphaFoldDB" id="A0A1Q5PL62"/>
<dbReference type="RefSeq" id="WP_075361943.1">
    <property type="nucleotide sequence ID" value="NZ_MPDM01000007.1"/>
</dbReference>
<dbReference type="InterPro" id="IPR051202">
    <property type="entry name" value="Peptidase_C40"/>
</dbReference>
<dbReference type="PANTHER" id="PTHR47053:SF1">
    <property type="entry name" value="MUREIN DD-ENDOPEPTIDASE MEPH-RELATED"/>
    <property type="match status" value="1"/>
</dbReference>
<protein>
    <recommendedName>
        <fullName evidence="7">NlpC/P60 domain-containing protein</fullName>
    </recommendedName>
</protein>
<evidence type="ECO:0000313" key="9">
    <source>
        <dbReference type="Proteomes" id="UP000186465"/>
    </source>
</evidence>
<dbReference type="Gene3D" id="3.90.1720.10">
    <property type="entry name" value="endopeptidase domain like (from Nostoc punctiforme)"/>
    <property type="match status" value="1"/>
</dbReference>
<feature type="region of interest" description="Disordered" evidence="5">
    <location>
        <begin position="1"/>
        <end position="22"/>
    </location>
</feature>
<dbReference type="PANTHER" id="PTHR47053">
    <property type="entry name" value="MUREIN DD-ENDOPEPTIDASE MEPH-RELATED"/>
    <property type="match status" value="1"/>
</dbReference>
<dbReference type="STRING" id="156892.BM477_06820"/>
<comment type="similarity">
    <text evidence="1">Belongs to the peptidase C40 family.</text>
</comment>
<evidence type="ECO:0000256" key="1">
    <source>
        <dbReference type="ARBA" id="ARBA00007074"/>
    </source>
</evidence>
<dbReference type="GO" id="GO:0006508">
    <property type="term" value="P:proteolysis"/>
    <property type="evidence" value="ECO:0007669"/>
    <property type="project" value="UniProtKB-KW"/>
</dbReference>
<feature type="compositionally biased region" description="Basic residues" evidence="5">
    <location>
        <begin position="1"/>
        <end position="13"/>
    </location>
</feature>
<dbReference type="PROSITE" id="PS51935">
    <property type="entry name" value="NLPC_P60"/>
    <property type="match status" value="1"/>
</dbReference>
<feature type="chain" id="PRO_5012027442" description="NlpC/P60 domain-containing protein" evidence="6">
    <location>
        <begin position="48"/>
        <end position="258"/>
    </location>
</feature>
<keyword evidence="4" id="KW-0788">Thiol protease</keyword>
<evidence type="ECO:0000259" key="7">
    <source>
        <dbReference type="PROSITE" id="PS51935"/>
    </source>
</evidence>
<keyword evidence="2" id="KW-0645">Protease</keyword>
<keyword evidence="9" id="KW-1185">Reference proteome</keyword>
<evidence type="ECO:0000256" key="4">
    <source>
        <dbReference type="ARBA" id="ARBA00022807"/>
    </source>
</evidence>
<organism evidence="8 9">
    <name type="scientific">Boudabousia marimammalium</name>
    <dbReference type="NCBI Taxonomy" id="156892"/>
    <lineage>
        <taxon>Bacteria</taxon>
        <taxon>Bacillati</taxon>
        <taxon>Actinomycetota</taxon>
        <taxon>Actinomycetes</taxon>
        <taxon>Actinomycetales</taxon>
        <taxon>Actinomycetaceae</taxon>
        <taxon>Boudabousia</taxon>
    </lineage>
</organism>
<evidence type="ECO:0000256" key="6">
    <source>
        <dbReference type="SAM" id="SignalP"/>
    </source>
</evidence>
<dbReference type="EMBL" id="MPDM01000007">
    <property type="protein sequence ID" value="OKL47372.1"/>
    <property type="molecule type" value="Genomic_DNA"/>
</dbReference>
<feature type="signal peptide" evidence="6">
    <location>
        <begin position="1"/>
        <end position="47"/>
    </location>
</feature>
<dbReference type="InterPro" id="IPR038765">
    <property type="entry name" value="Papain-like_cys_pep_sf"/>
</dbReference>
<gene>
    <name evidence="8" type="ORF">BM477_06820</name>
</gene>
<name>A0A1Q5PL62_9ACTO</name>
<dbReference type="OrthoDB" id="9815778at2"/>
<dbReference type="GO" id="GO:0008234">
    <property type="term" value="F:cysteine-type peptidase activity"/>
    <property type="evidence" value="ECO:0007669"/>
    <property type="project" value="UniProtKB-KW"/>
</dbReference>
<dbReference type="Pfam" id="PF00877">
    <property type="entry name" value="NLPC_P60"/>
    <property type="match status" value="1"/>
</dbReference>
<evidence type="ECO:0000256" key="5">
    <source>
        <dbReference type="SAM" id="MobiDB-lite"/>
    </source>
</evidence>
<feature type="region of interest" description="Disordered" evidence="5">
    <location>
        <begin position="109"/>
        <end position="146"/>
    </location>
</feature>
<keyword evidence="6" id="KW-0732">Signal</keyword>
<dbReference type="InterPro" id="IPR000064">
    <property type="entry name" value="NLP_P60_dom"/>
</dbReference>
<dbReference type="Proteomes" id="UP000186465">
    <property type="component" value="Unassembled WGS sequence"/>
</dbReference>
<keyword evidence="3" id="KW-0378">Hydrolase</keyword>
<feature type="domain" description="NlpC/P60" evidence="7">
    <location>
        <begin position="145"/>
        <end position="258"/>
    </location>
</feature>
<reference evidence="9" key="1">
    <citation type="submission" date="2016-11" db="EMBL/GenBank/DDBJ databases">
        <title>Actinomyces gypaetusis sp. nov. isolated from Gypaetus barbatus in Qinghai Tibet Plateau China.</title>
        <authorList>
            <person name="Meng X."/>
        </authorList>
    </citation>
    <scope>NUCLEOTIDE SEQUENCE [LARGE SCALE GENOMIC DNA]</scope>
    <source>
        <strain evidence="9">DSM 15383</strain>
    </source>
</reference>
<evidence type="ECO:0000313" key="8">
    <source>
        <dbReference type="EMBL" id="OKL47372.1"/>
    </source>
</evidence>
<dbReference type="SUPFAM" id="SSF54001">
    <property type="entry name" value="Cysteine proteinases"/>
    <property type="match status" value="1"/>
</dbReference>
<proteinExistence type="inferred from homology"/>